<dbReference type="EMBL" id="LN890656">
    <property type="protein sequence ID" value="CUS05678.1"/>
    <property type="molecule type" value="Genomic_DNA"/>
</dbReference>
<name>A0A160T8E9_9CHLR</name>
<dbReference type="Proteomes" id="UP000215027">
    <property type="component" value="Chromosome II"/>
</dbReference>
<gene>
    <name evidence="1" type="ORF">CFX0092_B0144</name>
</gene>
<evidence type="ECO:0008006" key="3">
    <source>
        <dbReference type="Google" id="ProtNLM"/>
    </source>
</evidence>
<proteinExistence type="predicted"/>
<accession>A0A160T8E9</accession>
<evidence type="ECO:0000313" key="2">
    <source>
        <dbReference type="Proteomes" id="UP000215027"/>
    </source>
</evidence>
<dbReference type="KEGG" id="pbf:CFX0092_B0144"/>
<evidence type="ECO:0000313" key="1">
    <source>
        <dbReference type="EMBL" id="CUS05678.1"/>
    </source>
</evidence>
<reference evidence="1" key="1">
    <citation type="submission" date="2016-01" db="EMBL/GenBank/DDBJ databases">
        <authorList>
            <person name="Mcilroy J.S."/>
            <person name="Karst M S."/>
            <person name="Albertsen M."/>
        </authorList>
    </citation>
    <scope>NUCLEOTIDE SEQUENCE</scope>
    <source>
        <strain evidence="1">Cfx-K</strain>
    </source>
</reference>
<dbReference type="AlphaFoldDB" id="A0A160T8E9"/>
<sequence>MKTKFTDTLYGCAYECYQSLTRYS</sequence>
<organism evidence="1 2">
    <name type="scientific">Candidatus Promineifilum breve</name>
    <dbReference type="NCBI Taxonomy" id="1806508"/>
    <lineage>
        <taxon>Bacteria</taxon>
        <taxon>Bacillati</taxon>
        <taxon>Chloroflexota</taxon>
        <taxon>Ardenticatenia</taxon>
        <taxon>Candidatus Promineifilales</taxon>
        <taxon>Candidatus Promineifilaceae</taxon>
        <taxon>Candidatus Promineifilum</taxon>
    </lineage>
</organism>
<protein>
    <recommendedName>
        <fullName evidence="3">Transposase</fullName>
    </recommendedName>
</protein>
<keyword evidence="2" id="KW-1185">Reference proteome</keyword>